<evidence type="ECO:0000259" key="1">
    <source>
        <dbReference type="Pfam" id="PF18998"/>
    </source>
</evidence>
<feature type="domain" description="Bacterial repeat" evidence="1">
    <location>
        <begin position="4"/>
        <end position="84"/>
    </location>
</feature>
<reference evidence="2" key="1">
    <citation type="submission" date="2018-06" db="EMBL/GenBank/DDBJ databases">
        <authorList>
            <person name="Zhirakovskaya E."/>
        </authorList>
    </citation>
    <scope>NUCLEOTIDE SEQUENCE</scope>
</reference>
<dbReference type="InterPro" id="IPR044060">
    <property type="entry name" value="Bacterial_rp_domain"/>
</dbReference>
<protein>
    <recommendedName>
        <fullName evidence="1">Bacterial repeat domain-containing protein</fullName>
    </recommendedName>
</protein>
<accession>A0A3B0ZH82</accession>
<evidence type="ECO:0000313" key="2">
    <source>
        <dbReference type="EMBL" id="VAW86677.1"/>
    </source>
</evidence>
<dbReference type="Pfam" id="PF18998">
    <property type="entry name" value="Flg_new_2"/>
    <property type="match status" value="3"/>
</dbReference>
<sequence length="372" mass="39249">QRFTLTVETSGSGTVTSEPGGISCGAAAGRDCSEPYNQGTVVTLTAAVGNGFIFSGWGGACSGTDVITKVTIDAAKSCKANFTQRFTLSVKKSGTGTVTSDPSGISCGEDCSEPYNQGTQVTLTAEAGPGFRFVGWDDEMCAGESLKITIAMVRDGSCTAFFAKIEFTLTIQKEGTGSGSVNDSPEKDIRCGRDCSQNYDAGSPVTLSASPNSGSEFKGWSGNTCKINANNGLEINANTTCIATFDLVPVPDTLSNISFSPSSPSLLIVNDSVNITFDYQTSEENGVRIWARPFTNDELTSNYSASGSPLHPVGTGAGTQFFTITTTAKVNQVRFQMWTDGQTKLLYETFVDVGYTFGEERCHISQSLTSCL</sequence>
<organism evidence="2">
    <name type="scientific">hydrothermal vent metagenome</name>
    <dbReference type="NCBI Taxonomy" id="652676"/>
    <lineage>
        <taxon>unclassified sequences</taxon>
        <taxon>metagenomes</taxon>
        <taxon>ecological metagenomes</taxon>
    </lineage>
</organism>
<feature type="domain" description="Bacterial repeat" evidence="1">
    <location>
        <begin position="87"/>
        <end position="165"/>
    </location>
</feature>
<feature type="non-terminal residue" evidence="2">
    <location>
        <position position="1"/>
    </location>
</feature>
<feature type="domain" description="Bacterial repeat" evidence="1">
    <location>
        <begin position="195"/>
        <end position="247"/>
    </location>
</feature>
<dbReference type="AlphaFoldDB" id="A0A3B0ZH82"/>
<name>A0A3B0ZH82_9ZZZZ</name>
<gene>
    <name evidence="2" type="ORF">MNBD_GAMMA16-1333</name>
</gene>
<proteinExistence type="predicted"/>
<dbReference type="EMBL" id="UOFO01000098">
    <property type="protein sequence ID" value="VAW86677.1"/>
    <property type="molecule type" value="Genomic_DNA"/>
</dbReference>